<evidence type="ECO:0000256" key="2">
    <source>
        <dbReference type="ARBA" id="ARBA00022801"/>
    </source>
</evidence>
<dbReference type="SMART" id="SM00939">
    <property type="entry name" value="PepX_C"/>
    <property type="match status" value="1"/>
</dbReference>
<sequence length="617" mass="66772">MPSYPFHTTREDVRIPLPDGTELSARLWRPVSDEPVPALLEYSAGRHTDWTAADDARRHPWYAGHGYAAVRVDTRGHGNSDGLPAAPGSEPELADGAAVLAWLAARYWCSGRIGLLGVGAAGPTALQLAALAPDTVRAVVTACPEGGHHLGGAVLAADLHTRLTAHVAGAARPPDPRYVGDAWRARWLARLESLEPPVEAWLAAGDTTVPVSVPTLAIAGWGDPSCSFVLRLLATSETARALLGPWPHGLPEDTLPETLRWWDHWLRDIDTGVLKEPALRSWISTRWAGDEVWPSPDVRDIHYGLDGPLQTAGTAAGDRYVHVRSPQHTGLNAGAFVPLGRPADQPPDQREEDGRSVCFDSQPLPEPVELLGIPSVRLRLREEGPAALVVARLCAVGPDGTSALVTRGVLAASNTPDVTVELAACAFTVPAGHRLRLALSSVYWPWVWPAADTAGYALDPSHSTLTLPVRHLAADVGATPVVFESPTLPDPLTVHLTEPLTARPERVTIHDIGRHEWRTELSPATDGTRTHPDGLVRDEHTVTAYRVLTDTPLSAQARTDHTTRLERPDIGWDVSVQTRTQLRCDATHFISIVQLRALEAGSVVFTREWQHRVPRNG</sequence>
<dbReference type="PANTHER" id="PTHR22946">
    <property type="entry name" value="DIENELACTONE HYDROLASE DOMAIN-CONTAINING PROTEIN-RELATED"/>
    <property type="match status" value="1"/>
</dbReference>
<gene>
    <name evidence="4" type="ORF">F7Q99_05005</name>
</gene>
<dbReference type="SUPFAM" id="SSF49785">
    <property type="entry name" value="Galactose-binding domain-like"/>
    <property type="match status" value="1"/>
</dbReference>
<evidence type="ECO:0000259" key="3">
    <source>
        <dbReference type="SMART" id="SM00939"/>
    </source>
</evidence>
<dbReference type="PANTHER" id="PTHR22946:SF9">
    <property type="entry name" value="POLYKETIDE TRANSFERASE AF380"/>
    <property type="match status" value="1"/>
</dbReference>
<evidence type="ECO:0000313" key="4">
    <source>
        <dbReference type="EMBL" id="MQS11664.1"/>
    </source>
</evidence>
<dbReference type="RefSeq" id="WP_153460236.1">
    <property type="nucleotide sequence ID" value="NZ_WBOF01000001.1"/>
</dbReference>
<accession>A0A6N7KNF6</accession>
<dbReference type="InterPro" id="IPR029058">
    <property type="entry name" value="AB_hydrolase_fold"/>
</dbReference>
<dbReference type="GO" id="GO:0052689">
    <property type="term" value="F:carboxylic ester hydrolase activity"/>
    <property type="evidence" value="ECO:0007669"/>
    <property type="project" value="UniProtKB-ARBA"/>
</dbReference>
<dbReference type="Gene3D" id="3.40.50.1820">
    <property type="entry name" value="alpha/beta hydrolase"/>
    <property type="match status" value="1"/>
</dbReference>
<keyword evidence="5" id="KW-1185">Reference proteome</keyword>
<dbReference type="OrthoDB" id="5240615at2"/>
<dbReference type="Pfam" id="PF08530">
    <property type="entry name" value="PepX_C"/>
    <property type="match status" value="1"/>
</dbReference>
<feature type="domain" description="Xaa-Pro dipeptidyl-peptidase C-terminal" evidence="3">
    <location>
        <begin position="259"/>
        <end position="466"/>
    </location>
</feature>
<keyword evidence="2 4" id="KW-0378">Hydrolase</keyword>
<dbReference type="GO" id="GO:0008239">
    <property type="term" value="F:dipeptidyl-peptidase activity"/>
    <property type="evidence" value="ECO:0007669"/>
    <property type="project" value="InterPro"/>
</dbReference>
<dbReference type="Proteomes" id="UP000450000">
    <property type="component" value="Unassembled WGS sequence"/>
</dbReference>
<dbReference type="InterPro" id="IPR013736">
    <property type="entry name" value="Xaa-Pro_dipept_C"/>
</dbReference>
<dbReference type="InterPro" id="IPR050261">
    <property type="entry name" value="FrsA_esterase"/>
</dbReference>
<dbReference type="InterPro" id="IPR000383">
    <property type="entry name" value="Xaa-Pro-like_dom"/>
</dbReference>
<dbReference type="InterPro" id="IPR008979">
    <property type="entry name" value="Galactose-bd-like_sf"/>
</dbReference>
<organism evidence="4 5">
    <name type="scientific">Streptomyces kaniharaensis</name>
    <dbReference type="NCBI Taxonomy" id="212423"/>
    <lineage>
        <taxon>Bacteria</taxon>
        <taxon>Bacillati</taxon>
        <taxon>Actinomycetota</taxon>
        <taxon>Actinomycetes</taxon>
        <taxon>Kitasatosporales</taxon>
        <taxon>Streptomycetaceae</taxon>
        <taxon>Streptomyces</taxon>
    </lineage>
</organism>
<dbReference type="NCBIfam" id="TIGR00976">
    <property type="entry name" value="CocE_NonD"/>
    <property type="match status" value="2"/>
</dbReference>
<comment type="similarity">
    <text evidence="1">Belongs to the AB hydrolase superfamily.</text>
</comment>
<evidence type="ECO:0000313" key="5">
    <source>
        <dbReference type="Proteomes" id="UP000450000"/>
    </source>
</evidence>
<comment type="caution">
    <text evidence="4">The sequence shown here is derived from an EMBL/GenBank/DDBJ whole genome shotgun (WGS) entry which is preliminary data.</text>
</comment>
<dbReference type="InterPro" id="IPR005674">
    <property type="entry name" value="CocE/Ser_esterase"/>
</dbReference>
<evidence type="ECO:0000256" key="1">
    <source>
        <dbReference type="ARBA" id="ARBA00008645"/>
    </source>
</evidence>
<dbReference type="EMBL" id="WBOF01000001">
    <property type="protein sequence ID" value="MQS11664.1"/>
    <property type="molecule type" value="Genomic_DNA"/>
</dbReference>
<dbReference type="Pfam" id="PF02129">
    <property type="entry name" value="Peptidase_S15"/>
    <property type="match status" value="1"/>
</dbReference>
<dbReference type="AlphaFoldDB" id="A0A6N7KNF6"/>
<dbReference type="Gene3D" id="2.60.120.260">
    <property type="entry name" value="Galactose-binding domain-like"/>
    <property type="match status" value="1"/>
</dbReference>
<dbReference type="SUPFAM" id="SSF53474">
    <property type="entry name" value="alpha/beta-Hydrolases"/>
    <property type="match status" value="1"/>
</dbReference>
<name>A0A6N7KNF6_9ACTN</name>
<reference evidence="4 5" key="1">
    <citation type="submission" date="2019-09" db="EMBL/GenBank/DDBJ databases">
        <title>Genome Sequences of Streptomyces kaniharaensis ATCC 21070.</title>
        <authorList>
            <person name="Zhu W."/>
            <person name="De Crecy-Lagard V."/>
            <person name="Richards N.G."/>
        </authorList>
    </citation>
    <scope>NUCLEOTIDE SEQUENCE [LARGE SCALE GENOMIC DNA]</scope>
    <source>
        <strain evidence="4 5">SF-557</strain>
    </source>
</reference>
<protein>
    <submittedName>
        <fullName evidence="4">CocE/NonD family hydrolase</fullName>
    </submittedName>
</protein>
<proteinExistence type="inferred from homology"/>